<dbReference type="InterPro" id="IPR012373">
    <property type="entry name" value="Ferrdict_sens_TM"/>
</dbReference>
<reference evidence="3 4" key="1">
    <citation type="submission" date="2019-12" db="EMBL/GenBank/DDBJ databases">
        <title>Genomic-based taxomic classification of the family Erythrobacteraceae.</title>
        <authorList>
            <person name="Xu L."/>
        </authorList>
    </citation>
    <scope>NUCLEOTIDE SEQUENCE [LARGE SCALE GENOMIC DNA]</scope>
    <source>
        <strain evidence="3 4">MCCC 1K02066</strain>
    </source>
</reference>
<dbReference type="Gene3D" id="2.60.120.1440">
    <property type="match status" value="1"/>
</dbReference>
<dbReference type="AlphaFoldDB" id="A0A6I4UW05"/>
<keyword evidence="1" id="KW-0812">Transmembrane</keyword>
<sequence length="351" mass="37477">MSPLRLKRSGSPEPLSETAAAWVLRAERGLSEAEERKLSAWLAHPEHTRAFDDAVWALDSVQSHAAAPELMALREAALAKAPERSRYWPAAALTGLAAALAGVLLWFGTATDRPASPLAPPGAPQQAQSAPVDNGIYRTGVGERSAVLLPDGSVATLDTDSELRVAYSGEERAVVLTRGQALFEVAEGQPIPFAVYAGDQRITAVGTTFNVKLHGREVRVSMVEGVVKVRPLTPPPDSGAPVRELTLRAGESLLTAAARPATVRAVDSSQVAAWRGGLLVFEDETLADAIAEINRYTDKPIRLADPAVGEYRVTGVFKTNDPLRFARAMSEVFPLAVEPRPDGSAVLRAER</sequence>
<evidence type="ECO:0000259" key="2">
    <source>
        <dbReference type="Pfam" id="PF04773"/>
    </source>
</evidence>
<dbReference type="PIRSF" id="PIRSF018266">
    <property type="entry name" value="FecR"/>
    <property type="match status" value="1"/>
</dbReference>
<dbReference type="Proteomes" id="UP000469159">
    <property type="component" value="Unassembled WGS sequence"/>
</dbReference>
<dbReference type="EMBL" id="WTYK01000003">
    <property type="protein sequence ID" value="MXP41205.1"/>
    <property type="molecule type" value="Genomic_DNA"/>
</dbReference>
<feature type="transmembrane region" description="Helical" evidence="1">
    <location>
        <begin position="87"/>
        <end position="107"/>
    </location>
</feature>
<dbReference type="OrthoDB" id="7429207at2"/>
<evidence type="ECO:0000313" key="4">
    <source>
        <dbReference type="Proteomes" id="UP000469159"/>
    </source>
</evidence>
<keyword evidence="1" id="KW-0472">Membrane</keyword>
<gene>
    <name evidence="3" type="ORF">GRI75_06045</name>
</gene>
<accession>A0A6I4UW05</accession>
<comment type="caution">
    <text evidence="3">The sequence shown here is derived from an EMBL/GenBank/DDBJ whole genome shotgun (WGS) entry which is preliminary data.</text>
</comment>
<feature type="domain" description="FecR protein" evidence="2">
    <location>
        <begin position="137"/>
        <end position="228"/>
    </location>
</feature>
<protein>
    <recommendedName>
        <fullName evidence="2">FecR protein domain-containing protein</fullName>
    </recommendedName>
</protein>
<evidence type="ECO:0000256" key="1">
    <source>
        <dbReference type="SAM" id="Phobius"/>
    </source>
</evidence>
<dbReference type="GO" id="GO:0016989">
    <property type="term" value="F:sigma factor antagonist activity"/>
    <property type="evidence" value="ECO:0007669"/>
    <property type="project" value="TreeGrafter"/>
</dbReference>
<dbReference type="Pfam" id="PF04773">
    <property type="entry name" value="FecR"/>
    <property type="match status" value="1"/>
</dbReference>
<organism evidence="3 4">
    <name type="scientific">Croceibacterium soli</name>
    <dbReference type="NCBI Taxonomy" id="1739690"/>
    <lineage>
        <taxon>Bacteria</taxon>
        <taxon>Pseudomonadati</taxon>
        <taxon>Pseudomonadota</taxon>
        <taxon>Alphaproteobacteria</taxon>
        <taxon>Sphingomonadales</taxon>
        <taxon>Erythrobacteraceae</taxon>
        <taxon>Croceibacterium</taxon>
    </lineage>
</organism>
<evidence type="ECO:0000313" key="3">
    <source>
        <dbReference type="EMBL" id="MXP41205.1"/>
    </source>
</evidence>
<proteinExistence type="predicted"/>
<dbReference type="Gene3D" id="3.55.50.30">
    <property type="match status" value="1"/>
</dbReference>
<keyword evidence="4" id="KW-1185">Reference proteome</keyword>
<dbReference type="RefSeq" id="WP_160746071.1">
    <property type="nucleotide sequence ID" value="NZ_WTYK01000003.1"/>
</dbReference>
<keyword evidence="1" id="KW-1133">Transmembrane helix</keyword>
<dbReference type="PANTHER" id="PTHR30273:SF2">
    <property type="entry name" value="PROTEIN FECR"/>
    <property type="match status" value="1"/>
</dbReference>
<dbReference type="PANTHER" id="PTHR30273">
    <property type="entry name" value="PERIPLASMIC SIGNAL SENSOR AND SIGMA FACTOR ACTIVATOR FECR-RELATED"/>
    <property type="match status" value="1"/>
</dbReference>
<name>A0A6I4UW05_9SPHN</name>
<dbReference type="InterPro" id="IPR006860">
    <property type="entry name" value="FecR"/>
</dbReference>